<geneLocation type="plasmid" evidence="2 3">
    <name>AZO_p6</name>
</geneLocation>
<evidence type="ECO:0000313" key="3">
    <source>
        <dbReference type="Proteomes" id="UP000005667"/>
    </source>
</evidence>
<accession>G7ZJ19</accession>
<keyword evidence="3" id="KW-1185">Reference proteome</keyword>
<sequence length="55" mass="6039">MRCPSRLDRWAICSRASTGATRRRPGAPRPRGDCDTVNRRTGSGAIAAAQRRVSR</sequence>
<evidence type="ECO:0000256" key="1">
    <source>
        <dbReference type="SAM" id="MobiDB-lite"/>
    </source>
</evidence>
<protein>
    <submittedName>
        <fullName evidence="2">Uncharacterized protein</fullName>
    </submittedName>
</protein>
<gene>
    <name evidence="2" type="ordered locus">AZOLI_p60133</name>
</gene>
<dbReference type="KEGG" id="ali:AZOLI_p60133"/>
<reference evidence="3" key="1">
    <citation type="journal article" date="2011" name="PLoS Genet.">
        <title>Azospirillum genomes reveal transition of bacteria from aquatic to terrestrial environments.</title>
        <authorList>
            <person name="Wisniewski-Dye F."/>
            <person name="Borziak K."/>
            <person name="Khalsa-Moyers G."/>
            <person name="Alexandre G."/>
            <person name="Sukharnikov L.O."/>
            <person name="Wuichet K."/>
            <person name="Hurst G.B."/>
            <person name="McDonald W.H."/>
            <person name="Robertson J.S."/>
            <person name="Barbe V."/>
            <person name="Calteau A."/>
            <person name="Rouy Z."/>
            <person name="Mangenot S."/>
            <person name="Prigent-Combaret C."/>
            <person name="Normand P."/>
            <person name="Boyer M."/>
            <person name="Siguier P."/>
            <person name="Dessaux Y."/>
            <person name="Elmerich C."/>
            <person name="Condemine G."/>
            <person name="Krishnen G."/>
            <person name="Kennedy I."/>
            <person name="Paterson A.H."/>
            <person name="Gonzalez V."/>
            <person name="Mavingui P."/>
            <person name="Zhulin I.B."/>
        </authorList>
    </citation>
    <scope>NUCLEOTIDE SEQUENCE [LARGE SCALE GENOMIC DNA]</scope>
    <source>
        <strain evidence="3">4B</strain>
    </source>
</reference>
<name>G7ZJ19_AZOL4</name>
<evidence type="ECO:0000313" key="2">
    <source>
        <dbReference type="EMBL" id="CBS91548.1"/>
    </source>
</evidence>
<dbReference type="AlphaFoldDB" id="G7ZJ19"/>
<organism evidence="2 3">
    <name type="scientific">Azospirillum lipoferum (strain 4B)</name>
    <dbReference type="NCBI Taxonomy" id="862719"/>
    <lineage>
        <taxon>Bacteria</taxon>
        <taxon>Pseudomonadati</taxon>
        <taxon>Pseudomonadota</taxon>
        <taxon>Alphaproteobacteria</taxon>
        <taxon>Rhodospirillales</taxon>
        <taxon>Azospirillaceae</taxon>
        <taxon>Azospirillum</taxon>
    </lineage>
</organism>
<keyword evidence="2" id="KW-0614">Plasmid</keyword>
<dbReference type="HOGENOM" id="CLU_3021931_0_0_5"/>
<proteinExistence type="predicted"/>
<feature type="region of interest" description="Disordered" evidence="1">
    <location>
        <begin position="18"/>
        <end position="55"/>
    </location>
</feature>
<dbReference type="EMBL" id="FQ311874">
    <property type="protein sequence ID" value="CBS91548.1"/>
    <property type="molecule type" value="Genomic_DNA"/>
</dbReference>
<dbReference type="Proteomes" id="UP000005667">
    <property type="component" value="Plasmid AZO_p6"/>
</dbReference>